<accession>A0A8S5UCQ7</accession>
<organism evidence="1">
    <name type="scientific">Siphoviridae sp. ctgN495</name>
    <dbReference type="NCBI Taxonomy" id="2825608"/>
    <lineage>
        <taxon>Viruses</taxon>
        <taxon>Duplodnaviria</taxon>
        <taxon>Heunggongvirae</taxon>
        <taxon>Uroviricota</taxon>
        <taxon>Caudoviricetes</taxon>
    </lineage>
</organism>
<sequence length="101" mass="11687">MGPCLILSCRNINACTLIFITQRRERTAVTICQRSDKTETAHRASRDSTVLKAQKYPICSRILNLALRDNTEGFTMNRYSMYINTGVISIWIKRNQLFRIT</sequence>
<dbReference type="EMBL" id="BK016063">
    <property type="protein sequence ID" value="DAF92295.1"/>
    <property type="molecule type" value="Genomic_DNA"/>
</dbReference>
<proteinExistence type="predicted"/>
<protein>
    <submittedName>
        <fullName evidence="1">Uncharacterized protein</fullName>
    </submittedName>
</protein>
<name>A0A8S5UCQ7_9CAUD</name>
<evidence type="ECO:0000313" key="1">
    <source>
        <dbReference type="EMBL" id="DAF92295.1"/>
    </source>
</evidence>
<reference evidence="1" key="1">
    <citation type="journal article" date="2021" name="Proc. Natl. Acad. Sci. U.S.A.">
        <title>A Catalog of Tens of Thousands of Viruses from Human Metagenomes Reveals Hidden Associations with Chronic Diseases.</title>
        <authorList>
            <person name="Tisza M.J."/>
            <person name="Buck C.B."/>
        </authorList>
    </citation>
    <scope>NUCLEOTIDE SEQUENCE</scope>
    <source>
        <strain evidence="1">CtgN495</strain>
    </source>
</reference>